<dbReference type="PANTHER" id="PTHR33737:SF23">
    <property type="entry name" value="DUF3741 DOMAIN-CONTAINING PROTEIN"/>
    <property type="match status" value="1"/>
</dbReference>
<evidence type="ECO:0000313" key="2">
    <source>
        <dbReference type="Proteomes" id="UP000321947"/>
    </source>
</evidence>
<dbReference type="EMBL" id="SSTD01013776">
    <property type="protein sequence ID" value="TYK05733.1"/>
    <property type="molecule type" value="Genomic_DNA"/>
</dbReference>
<dbReference type="AlphaFoldDB" id="A0A5D3C1C2"/>
<accession>A0A5D3C1C2</accession>
<sequence length="208" mass="23234">MRLTSSSVETLGFLGQANSNIRNKVDVLNGHENRDSNSKCNLRMSLAWDSAFFTSPGVLEPEELFTALNSRNYDDVVNILGNEEHLLLSSQSLEPDTNNKAENYNYRKSLAWDNGFFTSEGVLNPLELAIVNNGLKKPESHLVSVIEDEVWRSVESNNACDSEGSSLSRLEMDLFEDIRASIPKPISSRFEPGRPGNEICNSTFNRIC</sequence>
<protein>
    <submittedName>
        <fullName evidence="1">Flocculation protein FLO11</fullName>
    </submittedName>
</protein>
<dbReference type="GO" id="GO:0008017">
    <property type="term" value="F:microtubule binding"/>
    <property type="evidence" value="ECO:0007669"/>
    <property type="project" value="InterPro"/>
</dbReference>
<dbReference type="InterPro" id="IPR045882">
    <property type="entry name" value="GPT1/2"/>
</dbReference>
<dbReference type="PANTHER" id="PTHR33737">
    <property type="entry name" value="OS05G0121800 PROTEIN"/>
    <property type="match status" value="1"/>
</dbReference>
<reference evidence="1 2" key="1">
    <citation type="submission" date="2019-08" db="EMBL/GenBank/DDBJ databases">
        <title>Draft genome sequences of two oriental melons (Cucumis melo L. var makuwa).</title>
        <authorList>
            <person name="Kwon S.-Y."/>
        </authorList>
    </citation>
    <scope>NUCLEOTIDE SEQUENCE [LARGE SCALE GENOMIC DNA]</scope>
    <source>
        <strain evidence="2">cv. Chang Bougi</strain>
        <tissue evidence="1">Leaf</tissue>
    </source>
</reference>
<organism evidence="1 2">
    <name type="scientific">Cucumis melo var. makuwa</name>
    <name type="common">Oriental melon</name>
    <dbReference type="NCBI Taxonomy" id="1194695"/>
    <lineage>
        <taxon>Eukaryota</taxon>
        <taxon>Viridiplantae</taxon>
        <taxon>Streptophyta</taxon>
        <taxon>Embryophyta</taxon>
        <taxon>Tracheophyta</taxon>
        <taxon>Spermatophyta</taxon>
        <taxon>Magnoliopsida</taxon>
        <taxon>eudicotyledons</taxon>
        <taxon>Gunneridae</taxon>
        <taxon>Pentapetalae</taxon>
        <taxon>rosids</taxon>
        <taxon>fabids</taxon>
        <taxon>Cucurbitales</taxon>
        <taxon>Cucurbitaceae</taxon>
        <taxon>Benincaseae</taxon>
        <taxon>Cucumis</taxon>
    </lineage>
</organism>
<comment type="caution">
    <text evidence="1">The sequence shown here is derived from an EMBL/GenBank/DDBJ whole genome shotgun (WGS) entry which is preliminary data.</text>
</comment>
<name>A0A5D3C1C2_CUCMM</name>
<dbReference type="Proteomes" id="UP000321947">
    <property type="component" value="Unassembled WGS sequence"/>
</dbReference>
<proteinExistence type="predicted"/>
<evidence type="ECO:0000313" key="1">
    <source>
        <dbReference type="EMBL" id="TYK05733.1"/>
    </source>
</evidence>
<gene>
    <name evidence="1" type="ORF">E5676_scaffold98G002180</name>
</gene>